<organism evidence="2 3">
    <name type="scientific">Tistrella bauzanensis</name>
    <dbReference type="NCBI Taxonomy" id="657419"/>
    <lineage>
        <taxon>Bacteria</taxon>
        <taxon>Pseudomonadati</taxon>
        <taxon>Pseudomonadota</taxon>
        <taxon>Alphaproteobacteria</taxon>
        <taxon>Geminicoccales</taxon>
        <taxon>Geminicoccaceae</taxon>
        <taxon>Tistrella</taxon>
    </lineage>
</organism>
<keyword evidence="1" id="KW-0812">Transmembrane</keyword>
<dbReference type="Proteomes" id="UP000603352">
    <property type="component" value="Unassembled WGS sequence"/>
</dbReference>
<dbReference type="EMBL" id="BMDZ01000010">
    <property type="protein sequence ID" value="GGB32942.1"/>
    <property type="molecule type" value="Genomic_DNA"/>
</dbReference>
<feature type="transmembrane region" description="Helical" evidence="1">
    <location>
        <begin position="21"/>
        <end position="43"/>
    </location>
</feature>
<evidence type="ECO:0000313" key="3">
    <source>
        <dbReference type="Proteomes" id="UP000603352"/>
    </source>
</evidence>
<feature type="transmembrane region" description="Helical" evidence="1">
    <location>
        <begin position="130"/>
        <end position="150"/>
    </location>
</feature>
<evidence type="ECO:0000256" key="1">
    <source>
        <dbReference type="SAM" id="Phobius"/>
    </source>
</evidence>
<gene>
    <name evidence="2" type="ORF">GCM10011505_12990</name>
</gene>
<feature type="transmembrane region" description="Helical" evidence="1">
    <location>
        <begin position="98"/>
        <end position="118"/>
    </location>
</feature>
<dbReference type="PANTHER" id="PTHR28026:SF9">
    <property type="entry name" value="2-HYDROXY-PALMITIC ACID DIOXYGENASE MPO1"/>
    <property type="match status" value="1"/>
</dbReference>
<comment type="caution">
    <text evidence="2">The sequence shown here is derived from an EMBL/GenBank/DDBJ whole genome shotgun (WGS) entry which is preliminary data.</text>
</comment>
<evidence type="ECO:0008006" key="4">
    <source>
        <dbReference type="Google" id="ProtNLM"/>
    </source>
</evidence>
<keyword evidence="1" id="KW-0472">Membrane</keyword>
<proteinExistence type="predicted"/>
<keyword evidence="3" id="KW-1185">Reference proteome</keyword>
<feature type="transmembrane region" description="Helical" evidence="1">
    <location>
        <begin position="49"/>
        <end position="67"/>
    </location>
</feature>
<dbReference type="InterPro" id="IPR009305">
    <property type="entry name" value="Mpo1-like"/>
</dbReference>
<reference evidence="3" key="1">
    <citation type="journal article" date="2019" name="Int. J. Syst. Evol. Microbiol.">
        <title>The Global Catalogue of Microorganisms (GCM) 10K type strain sequencing project: providing services to taxonomists for standard genome sequencing and annotation.</title>
        <authorList>
            <consortium name="The Broad Institute Genomics Platform"/>
            <consortium name="The Broad Institute Genome Sequencing Center for Infectious Disease"/>
            <person name="Wu L."/>
            <person name="Ma J."/>
        </authorList>
    </citation>
    <scope>NUCLEOTIDE SEQUENCE [LARGE SCALE GENOMIC DNA]</scope>
    <source>
        <strain evidence="3">CGMCC 1.10188</strain>
    </source>
</reference>
<evidence type="ECO:0000313" key="2">
    <source>
        <dbReference type="EMBL" id="GGB32942.1"/>
    </source>
</evidence>
<name>A0ABQ1ICP5_9PROT</name>
<protein>
    <recommendedName>
        <fullName evidence="4">DUF962 domain-containing protein</fullName>
    </recommendedName>
</protein>
<dbReference type="PANTHER" id="PTHR28026">
    <property type="entry name" value="DUF962 DOMAIN PROTEIN (AFU_ORTHOLOGUE AFUA_8G05310)"/>
    <property type="match status" value="1"/>
</dbReference>
<dbReference type="RefSeq" id="WP_188575942.1">
    <property type="nucleotide sequence ID" value="NZ_BMDZ01000010.1"/>
</dbReference>
<accession>A0ABQ1ICP5</accession>
<keyword evidence="1" id="KW-1133">Transmembrane helix</keyword>
<dbReference type="Pfam" id="PF06127">
    <property type="entry name" value="Mpo1-like"/>
    <property type="match status" value="1"/>
</dbReference>
<sequence>MEKLVDRLASYGAYHRDMRNILTHFIGIPMIVAAVAILLSRPIVDLGDLSLSPAMVVAALAAIYYLALDLRFGLVMTALLALTVAIGDALAVAPMAVWLGWGLGLFMVGWAFQFAGHYYEGRKPAFLDDLAGLLLGPLFVVAEAAFMVGLRREVASAIETRIGPVRVRERGRQRG</sequence>